<protein>
    <submittedName>
        <fullName evidence="1">SapC family protein</fullName>
    </submittedName>
</protein>
<dbReference type="Proteomes" id="UP001595904">
    <property type="component" value="Unassembled WGS sequence"/>
</dbReference>
<reference evidence="2" key="1">
    <citation type="journal article" date="2019" name="Int. J. Syst. Evol. Microbiol.">
        <title>The Global Catalogue of Microorganisms (GCM) 10K type strain sequencing project: providing services to taxonomists for standard genome sequencing and annotation.</title>
        <authorList>
            <consortium name="The Broad Institute Genomics Platform"/>
            <consortium name="The Broad Institute Genome Sequencing Center for Infectious Disease"/>
            <person name="Wu L."/>
            <person name="Ma J."/>
        </authorList>
    </citation>
    <scope>NUCLEOTIDE SEQUENCE [LARGE SCALE GENOMIC DNA]</scope>
    <source>
        <strain evidence="2">CGMCC 1.10759</strain>
    </source>
</reference>
<dbReference type="RefSeq" id="WP_380603407.1">
    <property type="nucleotide sequence ID" value="NZ_JBHSDU010000015.1"/>
</dbReference>
<name>A0ABV8T1Z2_9GAMM</name>
<dbReference type="InterPro" id="IPR010836">
    <property type="entry name" value="SapC"/>
</dbReference>
<keyword evidence="2" id="KW-1185">Reference proteome</keyword>
<gene>
    <name evidence="1" type="ORF">ACFPN2_29530</name>
</gene>
<accession>A0ABV8T1Z2</accession>
<dbReference type="Pfam" id="PF07277">
    <property type="entry name" value="SapC"/>
    <property type="match status" value="1"/>
</dbReference>
<sequence length="250" mass="27806">MARHVMLNNVAHKDLRVIGRHGAEFGDNLGTVLTFPTEFGDVQREYPIFFRKDPQTGEFQSIALLGFQPDENLFLDRDGWNASYIPGIVARGPFLIGFQNQDVDGELRREPVIHVDLDSPRISTTEGEPVFLPQGGNTRYLDRIGAILQGIHQGLAISKAMFEAFTAHGLIEPVNVEVKFNAEEQFNLRGLYTVGEEKLRGLSGDALFQLNSAGFLQGAFLVIASLNNMKKLIDMKHRRRRQQAGVAAAS</sequence>
<comment type="caution">
    <text evidence="1">The sequence shown here is derived from an EMBL/GenBank/DDBJ whole genome shotgun (WGS) entry which is preliminary data.</text>
</comment>
<proteinExistence type="predicted"/>
<evidence type="ECO:0000313" key="1">
    <source>
        <dbReference type="EMBL" id="MFC4313257.1"/>
    </source>
</evidence>
<dbReference type="EMBL" id="JBHSDU010000015">
    <property type="protein sequence ID" value="MFC4313257.1"/>
    <property type="molecule type" value="Genomic_DNA"/>
</dbReference>
<evidence type="ECO:0000313" key="2">
    <source>
        <dbReference type="Proteomes" id="UP001595904"/>
    </source>
</evidence>
<organism evidence="1 2">
    <name type="scientific">Steroidobacter flavus</name>
    <dbReference type="NCBI Taxonomy" id="1842136"/>
    <lineage>
        <taxon>Bacteria</taxon>
        <taxon>Pseudomonadati</taxon>
        <taxon>Pseudomonadota</taxon>
        <taxon>Gammaproteobacteria</taxon>
        <taxon>Steroidobacterales</taxon>
        <taxon>Steroidobacteraceae</taxon>
        <taxon>Steroidobacter</taxon>
    </lineage>
</organism>